<gene>
    <name evidence="3" type="ORF">M8A51_09330</name>
</gene>
<dbReference type="InterPro" id="IPR036188">
    <property type="entry name" value="FAD/NAD-bd_sf"/>
</dbReference>
<feature type="domain" description="FAD dependent oxidoreductase" evidence="2">
    <location>
        <begin position="6"/>
        <end position="355"/>
    </location>
</feature>
<dbReference type="PANTHER" id="PTHR13847:SF287">
    <property type="entry name" value="FAD-DEPENDENT OXIDOREDUCTASE DOMAIN-CONTAINING PROTEIN 1"/>
    <property type="match status" value="1"/>
</dbReference>
<reference evidence="3" key="1">
    <citation type="submission" date="2022-05" db="EMBL/GenBank/DDBJ databases">
        <title>Schlegelella sp. nov., isolated from mangrove soil.</title>
        <authorList>
            <person name="Liu Y."/>
            <person name="Ge X."/>
            <person name="Liu W."/>
        </authorList>
    </citation>
    <scope>NUCLEOTIDE SEQUENCE</scope>
    <source>
        <strain evidence="3">S2-27</strain>
    </source>
</reference>
<dbReference type="Pfam" id="PF01266">
    <property type="entry name" value="DAO"/>
    <property type="match status" value="1"/>
</dbReference>
<dbReference type="InterPro" id="IPR006076">
    <property type="entry name" value="FAD-dep_OxRdtase"/>
</dbReference>
<evidence type="ECO:0000256" key="1">
    <source>
        <dbReference type="ARBA" id="ARBA00023002"/>
    </source>
</evidence>
<comment type="caution">
    <text evidence="3">The sequence shown here is derived from an EMBL/GenBank/DDBJ whole genome shotgun (WGS) entry which is preliminary data.</text>
</comment>
<proteinExistence type="predicted"/>
<sequence length="388" mass="41395">MVQTSVVIVGGGVMGAATACFLARDHGARVTVIERDPSYTCASSALSASSIRQQFSTPVNIALSQWSLRFMQRVGDELAVGDDRPQIGLVEPGYLYLATPAGVDAMRASHEVQRAAGADVHLLSPLQLQHRFDWLAVDGLALGSWGASGEGWFDGPALMQALRRKAVACGARFVKGEASRFVTAADRVVAVQCTTGELHEGDAFVLAAGAWSASLSAQLGLELPVSPRKRDVFVLDTPAVLPACPLVIDPSGVWFRPEGRGFIAGAPPRTDEPDEPLDRIDHALFDEWIWPVLAARVPAFEALRVRSCWAGYYEINAFDHNGYAGLLPGWRNAYAACGFSGHGMQHAPAVGCGMAALLAGGRTDAPALDPLAPARLLENRPLVERHII</sequence>
<dbReference type="RefSeq" id="WP_251777934.1">
    <property type="nucleotide sequence ID" value="NZ_JAMKFE010000004.1"/>
</dbReference>
<organism evidence="3 4">
    <name type="scientific">Caldimonas mangrovi</name>
    <dbReference type="NCBI Taxonomy" id="2944811"/>
    <lineage>
        <taxon>Bacteria</taxon>
        <taxon>Pseudomonadati</taxon>
        <taxon>Pseudomonadota</taxon>
        <taxon>Betaproteobacteria</taxon>
        <taxon>Burkholderiales</taxon>
        <taxon>Sphaerotilaceae</taxon>
        <taxon>Caldimonas</taxon>
    </lineage>
</organism>
<evidence type="ECO:0000313" key="4">
    <source>
        <dbReference type="Proteomes" id="UP001165541"/>
    </source>
</evidence>
<keyword evidence="1" id="KW-0560">Oxidoreductase</keyword>
<evidence type="ECO:0000313" key="3">
    <source>
        <dbReference type="EMBL" id="MCM5679736.1"/>
    </source>
</evidence>
<dbReference type="Gene3D" id="3.50.50.60">
    <property type="entry name" value="FAD/NAD(P)-binding domain"/>
    <property type="match status" value="1"/>
</dbReference>
<evidence type="ECO:0000259" key="2">
    <source>
        <dbReference type="Pfam" id="PF01266"/>
    </source>
</evidence>
<protein>
    <submittedName>
        <fullName evidence="3">FAD-binding oxidoreductase</fullName>
    </submittedName>
</protein>
<dbReference type="Proteomes" id="UP001165541">
    <property type="component" value="Unassembled WGS sequence"/>
</dbReference>
<name>A0ABT0YLX4_9BURK</name>
<accession>A0ABT0YLX4</accession>
<dbReference type="SUPFAM" id="SSF51905">
    <property type="entry name" value="FAD/NAD(P)-binding domain"/>
    <property type="match status" value="1"/>
</dbReference>
<dbReference type="PANTHER" id="PTHR13847">
    <property type="entry name" value="SARCOSINE DEHYDROGENASE-RELATED"/>
    <property type="match status" value="1"/>
</dbReference>
<dbReference type="Gene3D" id="3.30.9.10">
    <property type="entry name" value="D-Amino Acid Oxidase, subunit A, domain 2"/>
    <property type="match status" value="1"/>
</dbReference>
<dbReference type="EMBL" id="JAMKFE010000004">
    <property type="protein sequence ID" value="MCM5679736.1"/>
    <property type="molecule type" value="Genomic_DNA"/>
</dbReference>
<keyword evidence="4" id="KW-1185">Reference proteome</keyword>